<evidence type="ECO:0000313" key="7">
    <source>
        <dbReference type="EMBL" id="EJZ87629.1"/>
    </source>
</evidence>
<dbReference type="eggNOG" id="COG0338">
    <property type="taxonomic scope" value="Bacteria"/>
</dbReference>
<dbReference type="GO" id="GO:0043565">
    <property type="term" value="F:sequence-specific DNA binding"/>
    <property type="evidence" value="ECO:0007669"/>
    <property type="project" value="TreeGrafter"/>
</dbReference>
<dbReference type="AlphaFoldDB" id="K0Z669"/>
<dbReference type="EC" id="2.1.1.72" evidence="2"/>
<proteinExistence type="inferred from homology"/>
<dbReference type="PANTHER" id="PTHR30481:SF2">
    <property type="entry name" value="SITE-SPECIFIC DNA-METHYLTRANSFERASE (ADENINE-SPECIFIC)"/>
    <property type="match status" value="1"/>
</dbReference>
<reference evidence="7 8" key="1">
    <citation type="submission" date="2012-07" db="EMBL/GenBank/DDBJ databases">
        <title>The Genome Sequence of Actinomyces turicensis ACS-279-V-COL4.</title>
        <authorList>
            <consortium name="The Broad Institute Genome Sequencing Platform"/>
            <person name="Earl A."/>
            <person name="Ward D."/>
            <person name="Feldgarden M."/>
            <person name="Gevers D."/>
            <person name="Saerens B."/>
            <person name="Vaneechoutte M."/>
            <person name="Walker B."/>
            <person name="Young S.K."/>
            <person name="Zeng Q."/>
            <person name="Gargeya S."/>
            <person name="Fitzgerald M."/>
            <person name="Haas B."/>
            <person name="Abouelleil A."/>
            <person name="Alvarado L."/>
            <person name="Arachchi H.M."/>
            <person name="Berlin A."/>
            <person name="Chapman S.B."/>
            <person name="Goldberg J."/>
            <person name="Griggs A."/>
            <person name="Gujja S."/>
            <person name="Hansen M."/>
            <person name="Howarth C."/>
            <person name="Imamovic A."/>
            <person name="Larimer J."/>
            <person name="McCowen C."/>
            <person name="Montmayeur A."/>
            <person name="Murphy C."/>
            <person name="Neiman D."/>
            <person name="Pearson M."/>
            <person name="Priest M."/>
            <person name="Roberts A."/>
            <person name="Saif S."/>
            <person name="Shea T."/>
            <person name="Sisk P."/>
            <person name="Sykes S."/>
            <person name="Wortman J."/>
            <person name="Nusbaum C."/>
            <person name="Birren B."/>
        </authorList>
    </citation>
    <scope>NUCLEOTIDE SEQUENCE [LARGE SCALE GENOMIC DNA]</scope>
    <source>
        <strain evidence="7 8">ACS-279-V-Col4</strain>
    </source>
</reference>
<dbReference type="InterPro" id="IPR012263">
    <property type="entry name" value="M_m6A_EcoRV"/>
</dbReference>
<keyword evidence="3" id="KW-0489">Methyltransferase</keyword>
<protein>
    <recommendedName>
        <fullName evidence="2">site-specific DNA-methyltransferase (adenine-specific)</fullName>
        <ecNumber evidence="2">2.1.1.72</ecNumber>
    </recommendedName>
</protein>
<dbReference type="GO" id="GO:0006298">
    <property type="term" value="P:mismatch repair"/>
    <property type="evidence" value="ECO:0007669"/>
    <property type="project" value="TreeGrafter"/>
</dbReference>
<dbReference type="Gene3D" id="1.10.1020.10">
    <property type="entry name" value="Adenine-specific Methyltransferase, Domain 2"/>
    <property type="match status" value="1"/>
</dbReference>
<dbReference type="PATRIC" id="fig|883077.3.peg.248"/>
<dbReference type="SUPFAM" id="SSF53335">
    <property type="entry name" value="S-adenosyl-L-methionine-dependent methyltransferases"/>
    <property type="match status" value="1"/>
</dbReference>
<dbReference type="GO" id="GO:1904047">
    <property type="term" value="F:S-adenosyl-L-methionine binding"/>
    <property type="evidence" value="ECO:0007669"/>
    <property type="project" value="TreeGrafter"/>
</dbReference>
<dbReference type="RefSeq" id="WP_006680463.1">
    <property type="nucleotide sequence ID" value="NZ_JH815208.1"/>
</dbReference>
<dbReference type="PIRSF" id="PIRSF000398">
    <property type="entry name" value="M_m6A_EcoRV"/>
    <property type="match status" value="1"/>
</dbReference>
<dbReference type="InterPro" id="IPR012327">
    <property type="entry name" value="MeTrfase_D12"/>
</dbReference>
<evidence type="ECO:0000256" key="4">
    <source>
        <dbReference type="ARBA" id="ARBA00022679"/>
    </source>
</evidence>
<dbReference type="InterPro" id="IPR029063">
    <property type="entry name" value="SAM-dependent_MTases_sf"/>
</dbReference>
<evidence type="ECO:0000256" key="1">
    <source>
        <dbReference type="ARBA" id="ARBA00006594"/>
    </source>
</evidence>
<evidence type="ECO:0000313" key="8">
    <source>
        <dbReference type="Proteomes" id="UP000003994"/>
    </source>
</evidence>
<comment type="similarity">
    <text evidence="1">Belongs to the N(4)/N(6)-methyltransferase family.</text>
</comment>
<organism evidence="7 8">
    <name type="scientific">Schaalia turicensis ACS-279-V-Col4</name>
    <dbReference type="NCBI Taxonomy" id="883077"/>
    <lineage>
        <taxon>Bacteria</taxon>
        <taxon>Bacillati</taxon>
        <taxon>Actinomycetota</taxon>
        <taxon>Actinomycetes</taxon>
        <taxon>Actinomycetales</taxon>
        <taxon>Actinomycetaceae</taxon>
        <taxon>Schaalia</taxon>
    </lineage>
</organism>
<dbReference type="PRINTS" id="PR00505">
    <property type="entry name" value="D12N6MTFRASE"/>
</dbReference>
<dbReference type="STRING" id="883077.HMPREF9241_00257"/>
<dbReference type="GO" id="GO:0032259">
    <property type="term" value="P:methylation"/>
    <property type="evidence" value="ECO:0007669"/>
    <property type="project" value="UniProtKB-KW"/>
</dbReference>
<dbReference type="GO" id="GO:0009007">
    <property type="term" value="F:site-specific DNA-methyltransferase (adenine-specific) activity"/>
    <property type="evidence" value="ECO:0007669"/>
    <property type="project" value="UniProtKB-EC"/>
</dbReference>
<dbReference type="Pfam" id="PF02086">
    <property type="entry name" value="MethyltransfD12"/>
    <property type="match status" value="1"/>
</dbReference>
<evidence type="ECO:0000256" key="2">
    <source>
        <dbReference type="ARBA" id="ARBA00011900"/>
    </source>
</evidence>
<name>K0Z669_9ACTO</name>
<dbReference type="Gene3D" id="3.40.50.150">
    <property type="entry name" value="Vaccinia Virus protein VP39"/>
    <property type="match status" value="1"/>
</dbReference>
<dbReference type="PANTHER" id="PTHR30481">
    <property type="entry name" value="DNA ADENINE METHYLASE"/>
    <property type="match status" value="1"/>
</dbReference>
<dbReference type="EMBL" id="AGWQ01000003">
    <property type="protein sequence ID" value="EJZ87629.1"/>
    <property type="molecule type" value="Genomic_DNA"/>
</dbReference>
<sequence length="289" mass="32577">MRNLSPLRYPGGKVRLAPFFAQLLAIQDPVPIRYAEPFAGGAGAALRLLDEECVSHIHINDVHPGIAAFWRSVTTHSDEFIQLIETTEVTISQWHEQRAIFEAGPNGDDLALGFATFFLNRTNRSGILTARPIGGLNQTGRWLIDARYNKQGLISRIKRIQELADHITVTELDALDFLDSIEHYEDNIFVYADPPYVVQGNKLYLHAFNADDHKTLADKILSAPYPWVLTYDDEKIIWQDLYGAERCARFNLAHTAQNSHIGTETIIYGPTINVPRTQEITPGVQANWI</sequence>
<keyword evidence="4" id="KW-0808">Transferase</keyword>
<keyword evidence="8" id="KW-1185">Reference proteome</keyword>
<dbReference type="Proteomes" id="UP000003994">
    <property type="component" value="Unassembled WGS sequence"/>
</dbReference>
<dbReference type="InterPro" id="IPR023095">
    <property type="entry name" value="Ade_MeTrfase_dom_2"/>
</dbReference>
<dbReference type="HOGENOM" id="CLU_063430_4_0_11"/>
<evidence type="ECO:0000256" key="5">
    <source>
        <dbReference type="ARBA" id="ARBA00022691"/>
    </source>
</evidence>
<gene>
    <name evidence="7" type="ORF">HMPREF9241_00257</name>
</gene>
<accession>K0Z669</accession>
<dbReference type="GO" id="GO:0009307">
    <property type="term" value="P:DNA restriction-modification system"/>
    <property type="evidence" value="ECO:0007669"/>
    <property type="project" value="InterPro"/>
</dbReference>
<evidence type="ECO:0000256" key="3">
    <source>
        <dbReference type="ARBA" id="ARBA00022603"/>
    </source>
</evidence>
<keyword evidence="5" id="KW-0949">S-adenosyl-L-methionine</keyword>
<evidence type="ECO:0000256" key="6">
    <source>
        <dbReference type="ARBA" id="ARBA00047942"/>
    </source>
</evidence>
<comment type="caution">
    <text evidence="7">The sequence shown here is derived from an EMBL/GenBank/DDBJ whole genome shotgun (WGS) entry which is preliminary data.</text>
</comment>
<comment type="catalytic activity">
    <reaction evidence="6">
        <text>a 2'-deoxyadenosine in DNA + S-adenosyl-L-methionine = an N(6)-methyl-2'-deoxyadenosine in DNA + S-adenosyl-L-homocysteine + H(+)</text>
        <dbReference type="Rhea" id="RHEA:15197"/>
        <dbReference type="Rhea" id="RHEA-COMP:12418"/>
        <dbReference type="Rhea" id="RHEA-COMP:12419"/>
        <dbReference type="ChEBI" id="CHEBI:15378"/>
        <dbReference type="ChEBI" id="CHEBI:57856"/>
        <dbReference type="ChEBI" id="CHEBI:59789"/>
        <dbReference type="ChEBI" id="CHEBI:90615"/>
        <dbReference type="ChEBI" id="CHEBI:90616"/>
        <dbReference type="EC" id="2.1.1.72"/>
    </reaction>
</comment>